<dbReference type="Proteomes" id="UP000286402">
    <property type="component" value="Unassembled WGS sequence"/>
</dbReference>
<reference evidence="1 2" key="1">
    <citation type="submission" date="2016-07" db="EMBL/GenBank/DDBJ databases">
        <title>Genome analysis of Sphingobacterium siyangense T12B17.</title>
        <authorList>
            <person name="Xu D."/>
            <person name="Su Y."/>
            <person name="Zheng S."/>
        </authorList>
    </citation>
    <scope>NUCLEOTIDE SEQUENCE [LARGE SCALE GENOMIC DNA]</scope>
    <source>
        <strain evidence="1 2">T12B17</strain>
    </source>
</reference>
<comment type="caution">
    <text evidence="1">The sequence shown here is derived from an EMBL/GenBank/DDBJ whole genome shotgun (WGS) entry which is preliminary data.</text>
</comment>
<organism evidence="1 2">
    <name type="scientific">Sphingobacterium siyangense</name>
    <dbReference type="NCBI Taxonomy" id="459529"/>
    <lineage>
        <taxon>Bacteria</taxon>
        <taxon>Pseudomonadati</taxon>
        <taxon>Bacteroidota</taxon>
        <taxon>Sphingobacteriia</taxon>
        <taxon>Sphingobacteriales</taxon>
        <taxon>Sphingobacteriaceae</taxon>
        <taxon>Sphingobacterium</taxon>
    </lineage>
</organism>
<dbReference type="AlphaFoldDB" id="A0A420FBA0"/>
<dbReference type="RefSeq" id="WP_120336712.1">
    <property type="nucleotide sequence ID" value="NZ_JBPFRJ010000002.1"/>
</dbReference>
<gene>
    <name evidence="1" type="ORF">BCY89_20520</name>
</gene>
<evidence type="ECO:0000313" key="1">
    <source>
        <dbReference type="EMBL" id="RKF30184.1"/>
    </source>
</evidence>
<dbReference type="PROSITE" id="PS51257">
    <property type="entry name" value="PROKAR_LIPOPROTEIN"/>
    <property type="match status" value="1"/>
</dbReference>
<proteinExistence type="predicted"/>
<evidence type="ECO:0000313" key="2">
    <source>
        <dbReference type="Proteomes" id="UP000286402"/>
    </source>
</evidence>
<name>A0A420FBA0_9SPHI</name>
<protein>
    <submittedName>
        <fullName evidence="1">Uncharacterized protein</fullName>
    </submittedName>
</protein>
<keyword evidence="2" id="KW-1185">Reference proteome</keyword>
<dbReference type="EMBL" id="MCAQ01000030">
    <property type="protein sequence ID" value="RKF30184.1"/>
    <property type="molecule type" value="Genomic_DNA"/>
</dbReference>
<accession>A0A420FBA0</accession>
<sequence>MKLKNIGACLLLVCLVLSCKDKIRNRAELYSYIQDTDHGLLVKKENNGITVAMSYIASKLISDNQKGGDKTKYLYFRLVYQIQEKDMLSNVGEDSYSVLFSRLSFKLADYLMVLSGGKKEEIADYQFSPMFGATNNTEVIVAIDPEKLADKNEFVFQLKDIGLGLPVYEFKFEHAAIDHLENLTKNLKIQN</sequence>